<feature type="transmembrane region" description="Helical" evidence="1">
    <location>
        <begin position="46"/>
        <end position="65"/>
    </location>
</feature>
<accession>A0A086A6E6</accession>
<name>A0A086A6E6_9FLAO</name>
<keyword evidence="1" id="KW-1133">Transmembrane helix</keyword>
<gene>
    <name evidence="2" type="ORF">IW15_11920</name>
</gene>
<comment type="caution">
    <text evidence="2">The sequence shown here is derived from an EMBL/GenBank/DDBJ whole genome shotgun (WGS) entry which is preliminary data.</text>
</comment>
<evidence type="ECO:0000256" key="1">
    <source>
        <dbReference type="SAM" id="Phobius"/>
    </source>
</evidence>
<organism evidence="2 3">
    <name type="scientific">Chryseobacterium soli</name>
    <dbReference type="NCBI Taxonomy" id="445961"/>
    <lineage>
        <taxon>Bacteria</taxon>
        <taxon>Pseudomonadati</taxon>
        <taxon>Bacteroidota</taxon>
        <taxon>Flavobacteriia</taxon>
        <taxon>Flavobacteriales</taxon>
        <taxon>Weeksellaceae</taxon>
        <taxon>Chryseobacterium group</taxon>
        <taxon>Chryseobacterium</taxon>
    </lineage>
</organism>
<evidence type="ECO:0000313" key="2">
    <source>
        <dbReference type="EMBL" id="KFF12260.1"/>
    </source>
</evidence>
<proteinExistence type="predicted"/>
<reference evidence="2 3" key="1">
    <citation type="submission" date="2014-07" db="EMBL/GenBank/DDBJ databases">
        <title>Genome of Chryseobacterium soli DSM 19298.</title>
        <authorList>
            <person name="Stropko S.J."/>
            <person name="Pipes S.E."/>
            <person name="Newman J."/>
        </authorList>
    </citation>
    <scope>NUCLEOTIDE SEQUENCE [LARGE SCALE GENOMIC DNA]</scope>
    <source>
        <strain evidence="2 3">DSM 19298</strain>
    </source>
</reference>
<dbReference type="RefSeq" id="WP_034711402.1">
    <property type="nucleotide sequence ID" value="NZ_JPRH01000004.1"/>
</dbReference>
<dbReference type="EMBL" id="JPRH01000004">
    <property type="protein sequence ID" value="KFF12260.1"/>
    <property type="molecule type" value="Genomic_DNA"/>
</dbReference>
<dbReference type="OrthoDB" id="1250816at2"/>
<protein>
    <submittedName>
        <fullName evidence="2">Uncharacterized protein</fullName>
    </submittedName>
</protein>
<dbReference type="AlphaFoldDB" id="A0A086A6E6"/>
<keyword evidence="1" id="KW-0472">Membrane</keyword>
<dbReference type="STRING" id="445961.IW15_11920"/>
<dbReference type="Proteomes" id="UP000028705">
    <property type="component" value="Unassembled WGS sequence"/>
</dbReference>
<keyword evidence="3" id="KW-1185">Reference proteome</keyword>
<dbReference type="eggNOG" id="ENOG5033A0P">
    <property type="taxonomic scope" value="Bacteria"/>
</dbReference>
<sequence length="233" mass="26065">MKKEILKQVRSDYEKLEIKPSADLWDRMEAELDKVPISDIKKPFQGWKYAAAILLLISFGAFFYFNSNKTEDKAVIATAEKLNAVAEPQPTVEIVNSNTDQAQHAEVAVLKENKIDKIKTDKEISTVSEDHAIPNVQHLAKEEIIIKNNVIAVPAINSTVANSIEKPVIAAKNKANYIKADELLLGREFDRTREENKGEQGKFGVLDATKIKFKSPNSLKILGVTVFSDQETK</sequence>
<keyword evidence="1" id="KW-0812">Transmembrane</keyword>
<evidence type="ECO:0000313" key="3">
    <source>
        <dbReference type="Proteomes" id="UP000028705"/>
    </source>
</evidence>